<organism evidence="2 3">
    <name type="scientific">Phialemonium thermophilum</name>
    <dbReference type="NCBI Taxonomy" id="223376"/>
    <lineage>
        <taxon>Eukaryota</taxon>
        <taxon>Fungi</taxon>
        <taxon>Dikarya</taxon>
        <taxon>Ascomycota</taxon>
        <taxon>Pezizomycotina</taxon>
        <taxon>Sordariomycetes</taxon>
        <taxon>Sordariomycetidae</taxon>
        <taxon>Cephalothecales</taxon>
        <taxon>Cephalothecaceae</taxon>
        <taxon>Phialemonium</taxon>
    </lineage>
</organism>
<evidence type="ECO:0000313" key="2">
    <source>
        <dbReference type="EMBL" id="KAL1845290.1"/>
    </source>
</evidence>
<proteinExistence type="predicted"/>
<evidence type="ECO:0000313" key="3">
    <source>
        <dbReference type="Proteomes" id="UP001586593"/>
    </source>
</evidence>
<sequence length="278" mass="30451">MLARLHPLMETLHCTLCTLYIAHYTFRTIHFALYTTHTHTHTSKHPLQHGSHCSYLGVPVSARLGTPTIQGTWTQQRATLPETTATSRTRPSLPLLLFFWPDGAWGPSDRSTCSQSAGPTSEPGDTPGGWPMHASSSAGRVDSAGWAIPGTQARRWGAAHGAADGSRAPDEASRSRCRPSPRPPQECFGAWPYGVPDSVRRTSLATSFGPCVSRAGTIERARVPAPARALPSESASRASPGRRTRKESRKQPVRWWANTKEDSRSYFIPTFILILWSS</sequence>
<dbReference type="Proteomes" id="UP001586593">
    <property type="component" value="Unassembled WGS sequence"/>
</dbReference>
<comment type="caution">
    <text evidence="2">The sequence shown here is derived from an EMBL/GenBank/DDBJ whole genome shotgun (WGS) entry which is preliminary data.</text>
</comment>
<accession>A0ABR3VUE1</accession>
<evidence type="ECO:0000256" key="1">
    <source>
        <dbReference type="SAM" id="MobiDB-lite"/>
    </source>
</evidence>
<gene>
    <name evidence="2" type="ORF">VTK73DRAFT_724</name>
</gene>
<feature type="region of interest" description="Disordered" evidence="1">
    <location>
        <begin position="222"/>
        <end position="252"/>
    </location>
</feature>
<protein>
    <submittedName>
        <fullName evidence="2">Uncharacterized protein</fullName>
    </submittedName>
</protein>
<feature type="compositionally biased region" description="Polar residues" evidence="1">
    <location>
        <begin position="109"/>
        <end position="119"/>
    </location>
</feature>
<dbReference type="EMBL" id="JAZHXJ010001155">
    <property type="protein sequence ID" value="KAL1845290.1"/>
    <property type="molecule type" value="Genomic_DNA"/>
</dbReference>
<reference evidence="2 3" key="1">
    <citation type="journal article" date="2024" name="Commun. Biol.">
        <title>Comparative genomic analysis of thermophilic fungi reveals convergent evolutionary adaptations and gene losses.</title>
        <authorList>
            <person name="Steindorff A.S."/>
            <person name="Aguilar-Pontes M.V."/>
            <person name="Robinson A.J."/>
            <person name="Andreopoulos B."/>
            <person name="LaButti K."/>
            <person name="Kuo A."/>
            <person name="Mondo S."/>
            <person name="Riley R."/>
            <person name="Otillar R."/>
            <person name="Haridas S."/>
            <person name="Lipzen A."/>
            <person name="Grimwood J."/>
            <person name="Schmutz J."/>
            <person name="Clum A."/>
            <person name="Reid I.D."/>
            <person name="Moisan M.C."/>
            <person name="Butler G."/>
            <person name="Nguyen T.T.M."/>
            <person name="Dewar K."/>
            <person name="Conant G."/>
            <person name="Drula E."/>
            <person name="Henrissat B."/>
            <person name="Hansel C."/>
            <person name="Singer S."/>
            <person name="Hutchinson M.I."/>
            <person name="de Vries R.P."/>
            <person name="Natvig D.O."/>
            <person name="Powell A.J."/>
            <person name="Tsang A."/>
            <person name="Grigoriev I.V."/>
        </authorList>
    </citation>
    <scope>NUCLEOTIDE SEQUENCE [LARGE SCALE GENOMIC DNA]</scope>
    <source>
        <strain evidence="2 3">ATCC 24622</strain>
    </source>
</reference>
<keyword evidence="3" id="KW-1185">Reference proteome</keyword>
<feature type="region of interest" description="Disordered" evidence="1">
    <location>
        <begin position="108"/>
        <end position="189"/>
    </location>
</feature>
<feature type="compositionally biased region" description="Basic residues" evidence="1">
    <location>
        <begin position="240"/>
        <end position="252"/>
    </location>
</feature>
<name>A0ABR3VUE1_9PEZI</name>